<dbReference type="SUPFAM" id="SSF46894">
    <property type="entry name" value="C-terminal effector domain of the bipartite response regulators"/>
    <property type="match status" value="1"/>
</dbReference>
<keyword evidence="6" id="KW-1185">Reference proteome</keyword>
<comment type="caution">
    <text evidence="4">The sequence shown here is derived from an EMBL/GenBank/DDBJ whole genome shotgun (WGS) entry which is preliminary data.</text>
</comment>
<evidence type="ECO:0000313" key="5">
    <source>
        <dbReference type="Proteomes" id="UP000539473"/>
    </source>
</evidence>
<name>A0A7W8KGQ5_9DEIO</name>
<gene>
    <name evidence="3" type="ORF">GCM10017781_15680</name>
    <name evidence="4" type="ORF">HNQ07_001671</name>
</gene>
<evidence type="ECO:0000313" key="6">
    <source>
        <dbReference type="Proteomes" id="UP000619376"/>
    </source>
</evidence>
<dbReference type="InterPro" id="IPR011990">
    <property type="entry name" value="TPR-like_helical_dom_sf"/>
</dbReference>
<protein>
    <submittedName>
        <fullName evidence="4">Putative ATPase/DNA-binding CsgD family transcriptional regulator</fullName>
    </submittedName>
</protein>
<dbReference type="Proteomes" id="UP000539473">
    <property type="component" value="Unassembled WGS sequence"/>
</dbReference>
<dbReference type="Gene3D" id="1.10.10.10">
    <property type="entry name" value="Winged helix-like DNA-binding domain superfamily/Winged helix DNA-binding domain"/>
    <property type="match status" value="1"/>
</dbReference>
<dbReference type="PROSITE" id="PS50005">
    <property type="entry name" value="TPR"/>
    <property type="match status" value="1"/>
</dbReference>
<dbReference type="SMART" id="SM00028">
    <property type="entry name" value="TPR"/>
    <property type="match status" value="3"/>
</dbReference>
<dbReference type="PANTHER" id="PTHR47691:SF3">
    <property type="entry name" value="HTH-TYPE TRANSCRIPTIONAL REGULATOR RV0890C-RELATED"/>
    <property type="match status" value="1"/>
</dbReference>
<reference evidence="4 5" key="3">
    <citation type="submission" date="2020-08" db="EMBL/GenBank/DDBJ databases">
        <title>Genomic Encyclopedia of Type Strains, Phase IV (KMG-IV): sequencing the most valuable type-strain genomes for metagenomic binning, comparative biology and taxonomic classification.</title>
        <authorList>
            <person name="Goeker M."/>
        </authorList>
    </citation>
    <scope>NUCLEOTIDE SEQUENCE [LARGE SCALE GENOMIC DNA]</scope>
    <source>
        <strain evidence="4 5">DSM 27521</strain>
    </source>
</reference>
<dbReference type="AlphaFoldDB" id="A0A7W8KGQ5"/>
<dbReference type="CDD" id="cd06170">
    <property type="entry name" value="LuxR_C_like"/>
    <property type="match status" value="1"/>
</dbReference>
<evidence type="ECO:0000313" key="3">
    <source>
        <dbReference type="EMBL" id="GHF39925.1"/>
    </source>
</evidence>
<dbReference type="GO" id="GO:0016887">
    <property type="term" value="F:ATP hydrolysis activity"/>
    <property type="evidence" value="ECO:0007669"/>
    <property type="project" value="InterPro"/>
</dbReference>
<dbReference type="PRINTS" id="PR00038">
    <property type="entry name" value="HTHLUXR"/>
</dbReference>
<dbReference type="EMBL" id="BNAJ01000003">
    <property type="protein sequence ID" value="GHF39925.1"/>
    <property type="molecule type" value="Genomic_DNA"/>
</dbReference>
<dbReference type="Pfam" id="PF13424">
    <property type="entry name" value="TPR_12"/>
    <property type="match status" value="1"/>
</dbReference>
<dbReference type="RefSeq" id="WP_184110568.1">
    <property type="nucleotide sequence ID" value="NZ_BNAJ01000003.1"/>
</dbReference>
<evidence type="ECO:0000256" key="1">
    <source>
        <dbReference type="PROSITE-ProRule" id="PRU00339"/>
    </source>
</evidence>
<dbReference type="SUPFAM" id="SSF52540">
    <property type="entry name" value="P-loop containing nucleoside triphosphate hydrolases"/>
    <property type="match status" value="1"/>
</dbReference>
<feature type="domain" description="HTH luxR-type" evidence="2">
    <location>
        <begin position="684"/>
        <end position="749"/>
    </location>
</feature>
<feature type="repeat" description="TPR" evidence="1">
    <location>
        <begin position="475"/>
        <end position="508"/>
    </location>
</feature>
<dbReference type="InterPro" id="IPR000792">
    <property type="entry name" value="Tscrpt_reg_LuxR_C"/>
</dbReference>
<dbReference type="PANTHER" id="PTHR47691">
    <property type="entry name" value="REGULATOR-RELATED"/>
    <property type="match status" value="1"/>
</dbReference>
<dbReference type="Pfam" id="PF13401">
    <property type="entry name" value="AAA_22"/>
    <property type="match status" value="1"/>
</dbReference>
<evidence type="ECO:0000313" key="4">
    <source>
        <dbReference type="EMBL" id="MBB5376214.1"/>
    </source>
</evidence>
<dbReference type="PRINTS" id="PR00364">
    <property type="entry name" value="DISEASERSIST"/>
</dbReference>
<reference evidence="3" key="4">
    <citation type="submission" date="2024-05" db="EMBL/GenBank/DDBJ databases">
        <authorList>
            <person name="Sun Q."/>
            <person name="Zhou Y."/>
        </authorList>
    </citation>
    <scope>NUCLEOTIDE SEQUENCE</scope>
    <source>
        <strain evidence="3">CGMCC 1.18437</strain>
    </source>
</reference>
<dbReference type="Gene3D" id="3.40.50.300">
    <property type="entry name" value="P-loop containing nucleotide triphosphate hydrolases"/>
    <property type="match status" value="1"/>
</dbReference>
<dbReference type="InterPro" id="IPR036388">
    <property type="entry name" value="WH-like_DNA-bd_sf"/>
</dbReference>
<dbReference type="InterPro" id="IPR027417">
    <property type="entry name" value="P-loop_NTPase"/>
</dbReference>
<reference evidence="6" key="2">
    <citation type="journal article" date="2019" name="Int. J. Syst. Evol. Microbiol.">
        <title>The Global Catalogue of Microorganisms (GCM) 10K type strain sequencing project: providing services to taxonomists for standard genome sequencing and annotation.</title>
        <authorList>
            <consortium name="The Broad Institute Genomics Platform"/>
            <consortium name="The Broad Institute Genome Sequencing Center for Infectious Disease"/>
            <person name="Wu L."/>
            <person name="Ma J."/>
        </authorList>
    </citation>
    <scope>NUCLEOTIDE SEQUENCE [LARGE SCALE GENOMIC DNA]</scope>
    <source>
        <strain evidence="6">CGMCC 1.18437</strain>
    </source>
</reference>
<dbReference type="SMART" id="SM00421">
    <property type="entry name" value="HTH_LUXR"/>
    <property type="match status" value="1"/>
</dbReference>
<proteinExistence type="predicted"/>
<accession>A0A7W8KGQ5</accession>
<sequence length="764" mass="82004">MDVQRWTERPGTGEPALVGRDVELVLAGDLLLQPDVRVVVLRGPGGVGKTRVAREVQRLVHARFERGAVFVNLAPLAGPDQVLPAVAHALGVRDGSSPLDALEQAVGDRSVLLILDNLEHLPGTEGDIVALCARLPGARILATSRRVLRVRHARELPLPPLALPARPQDAARSPAVQLFVQRAQEVEPEFALTPDNAATVSAVCTALGGLPLALELAAARLRAVDVAGLLAWLDTPLDVLDGGPLDDAPRARSLRDAVRWSYDLLSTDEQAVFTACGGFRGGFTLDALEAVTGRPDARTILIALVEHSLIRRTEGTPARWTLLEPVREFAAEVLRDSPHATDVAERHARFYLALAAAGNPEHGAGRDWLNRVHVDHTNIVTALEHFIARQAVPEAQQLVSALFDYWSTQGRFEQGVALCRRVLALPGDLVTAERATLLTTAALMASRAERHHDAEAWCQAALAIRRALGDPREEAGAMSILADVLSNTGTYGQAIDLFREALALAEAHGDVAAQAHTLHNLGFALEKTGAYPACVTYLDRALALWTALGQPVGEAYTSAVRARVTLLHRDVDPEQTHLRRAWAVGRHVDDVVLEEALLYITSLLADRRGQPSLAVRLAAASVATGQRSEGVLPGGCHAERQHFIEDWRAAMPEHQFAAAWSAGATAAPDAWAADVECALRAVEPTTAAPPLTARELEVLAWVARGHSDKKVALTLGISAGTVGKHVASMLGKLELHNRVELARFALDHRLIPVEDSGPVGRPSL</sequence>
<organism evidence="4 5">
    <name type="scientific">Deinococcus metalli</name>
    <dbReference type="NCBI Taxonomy" id="1141878"/>
    <lineage>
        <taxon>Bacteria</taxon>
        <taxon>Thermotogati</taxon>
        <taxon>Deinococcota</taxon>
        <taxon>Deinococci</taxon>
        <taxon>Deinococcales</taxon>
        <taxon>Deinococcaceae</taxon>
        <taxon>Deinococcus</taxon>
    </lineage>
</organism>
<dbReference type="InterPro" id="IPR049945">
    <property type="entry name" value="AAA_22"/>
</dbReference>
<dbReference type="GO" id="GO:0003677">
    <property type="term" value="F:DNA binding"/>
    <property type="evidence" value="ECO:0007669"/>
    <property type="project" value="UniProtKB-KW"/>
</dbReference>
<evidence type="ECO:0000259" key="2">
    <source>
        <dbReference type="PROSITE" id="PS50043"/>
    </source>
</evidence>
<keyword evidence="1" id="KW-0802">TPR repeat</keyword>
<reference evidence="3" key="1">
    <citation type="journal article" date="2014" name="Int. J. Syst. Evol. Microbiol.">
        <title>Complete genome of a new Firmicutes species belonging to the dominant human colonic microbiota ('Ruminococcus bicirculans') reveals two chromosomes and a selective capacity to utilize plant glucans.</title>
        <authorList>
            <consortium name="NISC Comparative Sequencing Program"/>
            <person name="Wegmann U."/>
            <person name="Louis P."/>
            <person name="Goesmann A."/>
            <person name="Henrissat B."/>
            <person name="Duncan S.H."/>
            <person name="Flint H.J."/>
        </authorList>
    </citation>
    <scope>NUCLEOTIDE SEQUENCE</scope>
    <source>
        <strain evidence="3">CGMCC 1.18437</strain>
    </source>
</reference>
<dbReference type="SUPFAM" id="SSF48452">
    <property type="entry name" value="TPR-like"/>
    <property type="match status" value="1"/>
</dbReference>
<dbReference type="PROSITE" id="PS50043">
    <property type="entry name" value="HTH_LUXR_2"/>
    <property type="match status" value="1"/>
</dbReference>
<dbReference type="InterPro" id="IPR019734">
    <property type="entry name" value="TPR_rpt"/>
</dbReference>
<dbReference type="Proteomes" id="UP000619376">
    <property type="component" value="Unassembled WGS sequence"/>
</dbReference>
<dbReference type="GO" id="GO:0006355">
    <property type="term" value="P:regulation of DNA-templated transcription"/>
    <property type="evidence" value="ECO:0007669"/>
    <property type="project" value="InterPro"/>
</dbReference>
<dbReference type="InterPro" id="IPR016032">
    <property type="entry name" value="Sig_transdc_resp-reg_C-effctor"/>
</dbReference>
<keyword evidence="4" id="KW-0238">DNA-binding</keyword>
<dbReference type="Pfam" id="PF00196">
    <property type="entry name" value="GerE"/>
    <property type="match status" value="1"/>
</dbReference>
<dbReference type="EMBL" id="JACHFK010000003">
    <property type="protein sequence ID" value="MBB5376214.1"/>
    <property type="molecule type" value="Genomic_DNA"/>
</dbReference>
<dbReference type="Gene3D" id="1.25.40.10">
    <property type="entry name" value="Tetratricopeptide repeat domain"/>
    <property type="match status" value="1"/>
</dbReference>